<comment type="caution">
    <text evidence="1">The sequence shown here is derived from an EMBL/GenBank/DDBJ whole genome shotgun (WGS) entry which is preliminary data.</text>
</comment>
<dbReference type="EMBL" id="SNWR01000001">
    <property type="protein sequence ID" value="TDO41304.1"/>
    <property type="molecule type" value="Genomic_DNA"/>
</dbReference>
<organism evidence="1 2">
    <name type="scientific">Paractinoplanes brasiliensis</name>
    <dbReference type="NCBI Taxonomy" id="52695"/>
    <lineage>
        <taxon>Bacteria</taxon>
        <taxon>Bacillati</taxon>
        <taxon>Actinomycetota</taxon>
        <taxon>Actinomycetes</taxon>
        <taxon>Micromonosporales</taxon>
        <taxon>Micromonosporaceae</taxon>
        <taxon>Paractinoplanes</taxon>
    </lineage>
</organism>
<sequence length="271" mass="30063">MNGRLTGGRFEWWIRVKRVAMPDLERHGCAVTEALMTRGFWRPPLTGQVPKVELKVAVAPDDLRMLGADLSGGALRRVYFLDTIDLALQRHGLIVRIRSTAGRSADAVVKLRPVLPKALPGWLRRDDGFAVEIDALPDNYACSGTLKRRLGRRDVERAVEAGKPLARLLSSRQKRLLTAYANVPLNALLTFGPVEVRRCRLTLAALDHPLVAERWKFPDGSVIAELSTRCPTQRAAEIADETSSALRAYGIMPDVEAQVTKTEATLRYFSA</sequence>
<name>A0A4R6JWZ9_9ACTN</name>
<evidence type="ECO:0000313" key="1">
    <source>
        <dbReference type="EMBL" id="TDO41304.1"/>
    </source>
</evidence>
<proteinExistence type="predicted"/>
<evidence type="ECO:0000313" key="2">
    <source>
        <dbReference type="Proteomes" id="UP000294901"/>
    </source>
</evidence>
<accession>A0A4R6JWZ9</accession>
<reference evidence="1 2" key="1">
    <citation type="submission" date="2019-03" db="EMBL/GenBank/DDBJ databases">
        <title>Sequencing the genomes of 1000 actinobacteria strains.</title>
        <authorList>
            <person name="Klenk H.-P."/>
        </authorList>
    </citation>
    <scope>NUCLEOTIDE SEQUENCE [LARGE SCALE GENOMIC DNA]</scope>
    <source>
        <strain evidence="1 2">DSM 43805</strain>
    </source>
</reference>
<gene>
    <name evidence="1" type="ORF">C8E87_5034</name>
</gene>
<protein>
    <recommendedName>
        <fullName evidence="3">CYTH domain-containing protein</fullName>
    </recommendedName>
</protein>
<keyword evidence="2" id="KW-1185">Reference proteome</keyword>
<dbReference type="Proteomes" id="UP000294901">
    <property type="component" value="Unassembled WGS sequence"/>
</dbReference>
<evidence type="ECO:0008006" key="3">
    <source>
        <dbReference type="Google" id="ProtNLM"/>
    </source>
</evidence>
<dbReference type="AlphaFoldDB" id="A0A4R6JWZ9"/>